<keyword evidence="14" id="KW-0902">Two-component regulatory system</keyword>
<dbReference type="InterPro" id="IPR036641">
    <property type="entry name" value="HPT_dom_sf"/>
</dbReference>
<dbReference type="Gene3D" id="3.30.565.10">
    <property type="entry name" value="Histidine kinase-like ATPase, C-terminal domain"/>
    <property type="match status" value="1"/>
</dbReference>
<keyword evidence="9" id="KW-0547">Nucleotide-binding</keyword>
<dbReference type="PROSITE" id="PS50885">
    <property type="entry name" value="HAMP"/>
    <property type="match status" value="1"/>
</dbReference>
<evidence type="ECO:0000259" key="23">
    <source>
        <dbReference type="PROSITE" id="PS50894"/>
    </source>
</evidence>
<evidence type="ECO:0000256" key="4">
    <source>
        <dbReference type="ARBA" id="ARBA00022475"/>
    </source>
</evidence>
<dbReference type="EC" id="2.7.13.3" evidence="3"/>
<dbReference type="InterPro" id="IPR001789">
    <property type="entry name" value="Sig_transdc_resp-reg_receiver"/>
</dbReference>
<keyword evidence="18" id="KW-0175">Coiled coil</keyword>
<evidence type="ECO:0000256" key="8">
    <source>
        <dbReference type="ARBA" id="ARBA00022692"/>
    </source>
</evidence>
<organism evidence="24 25">
    <name type="scientific">Vibrio pectenicida</name>
    <dbReference type="NCBI Taxonomy" id="62763"/>
    <lineage>
        <taxon>Bacteria</taxon>
        <taxon>Pseudomonadati</taxon>
        <taxon>Pseudomonadota</taxon>
        <taxon>Gammaproteobacteria</taxon>
        <taxon>Vibrionales</taxon>
        <taxon>Vibrionaceae</taxon>
        <taxon>Vibrio</taxon>
    </lineage>
</organism>
<evidence type="ECO:0000256" key="12">
    <source>
        <dbReference type="ARBA" id="ARBA00022840"/>
    </source>
</evidence>
<keyword evidence="15 19" id="KW-0472">Membrane</keyword>
<dbReference type="SMART" id="SM00073">
    <property type="entry name" value="HPT"/>
    <property type="match status" value="1"/>
</dbReference>
<dbReference type="SUPFAM" id="SSF47384">
    <property type="entry name" value="Homodimeric domain of signal transducing histidine kinase"/>
    <property type="match status" value="1"/>
</dbReference>
<dbReference type="SUPFAM" id="SSF47226">
    <property type="entry name" value="Histidine-containing phosphotransfer domain, HPT domain"/>
    <property type="match status" value="1"/>
</dbReference>
<dbReference type="AlphaFoldDB" id="A0A427TZ22"/>
<dbReference type="Proteomes" id="UP000269041">
    <property type="component" value="Unassembled WGS sequence"/>
</dbReference>
<evidence type="ECO:0000256" key="1">
    <source>
        <dbReference type="ARBA" id="ARBA00000085"/>
    </source>
</evidence>
<feature type="domain" description="HPt" evidence="23">
    <location>
        <begin position="864"/>
        <end position="959"/>
    </location>
</feature>
<dbReference type="InterPro" id="IPR008207">
    <property type="entry name" value="Sig_transdc_His_kin_Hpt_dom"/>
</dbReference>
<evidence type="ECO:0000256" key="11">
    <source>
        <dbReference type="ARBA" id="ARBA00022801"/>
    </source>
</evidence>
<dbReference type="CDD" id="cd16922">
    <property type="entry name" value="HATPase_EvgS-ArcB-TorS-like"/>
    <property type="match status" value="1"/>
</dbReference>
<dbReference type="EMBL" id="RSFA01000126">
    <property type="protein sequence ID" value="RSD29606.1"/>
    <property type="molecule type" value="Genomic_DNA"/>
</dbReference>
<dbReference type="Gene3D" id="6.10.340.10">
    <property type="match status" value="1"/>
</dbReference>
<feature type="domain" description="Histidine kinase" evidence="20">
    <location>
        <begin position="476"/>
        <end position="694"/>
    </location>
</feature>
<dbReference type="GO" id="GO:0005524">
    <property type="term" value="F:ATP binding"/>
    <property type="evidence" value="ECO:0007669"/>
    <property type="project" value="UniProtKB-KW"/>
</dbReference>
<dbReference type="InterPro" id="IPR003661">
    <property type="entry name" value="HisK_dim/P_dom"/>
</dbReference>
<feature type="modified residue" description="Phosphohistidine" evidence="16">
    <location>
        <position position="903"/>
    </location>
</feature>
<dbReference type="InterPro" id="IPR011006">
    <property type="entry name" value="CheY-like_superfamily"/>
</dbReference>
<dbReference type="PANTHER" id="PTHR43047">
    <property type="entry name" value="TWO-COMPONENT HISTIDINE PROTEIN KINASE"/>
    <property type="match status" value="1"/>
</dbReference>
<evidence type="ECO:0000256" key="2">
    <source>
        <dbReference type="ARBA" id="ARBA00004429"/>
    </source>
</evidence>
<evidence type="ECO:0000256" key="16">
    <source>
        <dbReference type="PROSITE-ProRule" id="PRU00110"/>
    </source>
</evidence>
<dbReference type="Pfam" id="PF00672">
    <property type="entry name" value="HAMP"/>
    <property type="match status" value="1"/>
</dbReference>
<dbReference type="PRINTS" id="PR00344">
    <property type="entry name" value="BCTRLSENSOR"/>
</dbReference>
<dbReference type="InterPro" id="IPR014302">
    <property type="entry name" value="Sig_transdc_His_kinase_TorS"/>
</dbReference>
<evidence type="ECO:0000256" key="7">
    <source>
        <dbReference type="ARBA" id="ARBA00022679"/>
    </source>
</evidence>
<keyword evidence="12" id="KW-0067">ATP-binding</keyword>
<comment type="subcellular location">
    <subcellularLocation>
        <location evidence="2">Cell inner membrane</location>
        <topology evidence="2">Multi-pass membrane protein</topology>
    </subcellularLocation>
</comment>
<dbReference type="InterPro" id="IPR038188">
    <property type="entry name" value="TorS_sensor_sf"/>
</dbReference>
<dbReference type="SUPFAM" id="SSF52172">
    <property type="entry name" value="CheY-like"/>
    <property type="match status" value="1"/>
</dbReference>
<dbReference type="PIRSF" id="PIRSF036437">
    <property type="entry name" value="HK_TorS"/>
    <property type="match status" value="1"/>
</dbReference>
<dbReference type="SMART" id="SM00448">
    <property type="entry name" value="REC"/>
    <property type="match status" value="1"/>
</dbReference>
<dbReference type="InterPro" id="IPR037952">
    <property type="entry name" value="Sensor_TorS"/>
</dbReference>
<sequence length="961" mass="106772">MLLEKASIGKKLLFAFVAMAMLVLISAVIGVMGFSSVAKTERQVVNSALPSMIEARQVSELSAHIISSVQTLSNAKTEQERQQSGKILFTQLERLLSHTKQLGSDSFDSTLLVRLENDLQRIINTLGELGLVVEEKLFFEKKLSSITEVLREQASELELLTGTQVSNTSTNAVANVTQIYNLLEANQTEKVYQALDTLVEVDLDRSERLHELHLLAFKVLNHIEETRTTSNIDRIYSIEKEFLYNLDIMQRRVKTVEDPTRSRQMAELLNQLEQGSVVFEFLAQRYQSEHSAQILLRNTLIQFTDLNSTVAKLIDDSNQATNQSVEKLHTTLQYSQLSLIIITVAGMLIVAIILWKLVYISVIKRLAEYSSALLSIAKGHLNIDIHVTGSDELADMGRAIVDARDTAKSLKVVAESETQAKRDLQQHKEHLEEIVTERTHQLENANKRLNQEVVNHEKARALAEQANRAKSTFLATMSHEIRTPLNGVLGTARLLKDTILTSKQSHFVEVINRSGSTLLAVLNDILDYSKIEAGFLEIRPTDFSIHAVIEEVKQLLDSKALEKHIDIRTSIDNSVNLYLYGDVTRISQVLTNLVSNAVKFTEYGHIDICIAPDPLHPDNILFVVNDTGIGIDKNDQKALFDAFTQASGAVQSKGGTGLGLAISKRIVEAMGGTLRLESQVGKGSQFSFSIFLPNGEKMLPKQPISGEKYPARVLLVEDNPVNSMVAEGFLESLGHYIEIAPDGSSAQKLYKQGSFDIALVDINLPDCNGVELLVILKQLKRDTVTKMIAVSAHVYKEEVQGYLTAGFDGFLPKPLDKDALAEMIENTMLSQTLTRQNNHRLQNELSADSVINPKIIEQDVLILGSKKMREIIEIFDDTANSILSSLQDALDETNSKQVKALVHKLKGSAGSLGLNALCEICVSIEKSEHPIEAYRHTQSQLLTMIQQSSEALHQIINETSK</sequence>
<dbReference type="PROSITE" id="PS50109">
    <property type="entry name" value="HIS_KIN"/>
    <property type="match status" value="1"/>
</dbReference>
<name>A0A427TZ22_9VIBR</name>
<feature type="coiled-coil region" evidence="18">
    <location>
        <begin position="414"/>
        <end position="466"/>
    </location>
</feature>
<comment type="catalytic activity">
    <reaction evidence="1">
        <text>ATP + protein L-histidine = ADP + protein N-phospho-L-histidine.</text>
        <dbReference type="EC" id="2.7.13.3"/>
    </reaction>
</comment>
<dbReference type="Pfam" id="PF01627">
    <property type="entry name" value="Hpt"/>
    <property type="match status" value="1"/>
</dbReference>
<dbReference type="CDD" id="cd06225">
    <property type="entry name" value="HAMP"/>
    <property type="match status" value="1"/>
</dbReference>
<dbReference type="Pfam" id="PF00512">
    <property type="entry name" value="HisKA"/>
    <property type="match status" value="1"/>
</dbReference>
<keyword evidence="8 19" id="KW-0812">Transmembrane</keyword>
<evidence type="ECO:0000256" key="5">
    <source>
        <dbReference type="ARBA" id="ARBA00022519"/>
    </source>
</evidence>
<proteinExistence type="predicted"/>
<evidence type="ECO:0000256" key="17">
    <source>
        <dbReference type="PROSITE-ProRule" id="PRU00169"/>
    </source>
</evidence>
<evidence type="ECO:0000256" key="13">
    <source>
        <dbReference type="ARBA" id="ARBA00022989"/>
    </source>
</evidence>
<dbReference type="Pfam" id="PF00072">
    <property type="entry name" value="Response_reg"/>
    <property type="match status" value="1"/>
</dbReference>
<dbReference type="CDD" id="cd17546">
    <property type="entry name" value="REC_hyHK_CKI1_RcsC-like"/>
    <property type="match status" value="1"/>
</dbReference>
<keyword evidence="4" id="KW-1003">Cell membrane</keyword>
<evidence type="ECO:0000256" key="6">
    <source>
        <dbReference type="ARBA" id="ARBA00022553"/>
    </source>
</evidence>
<dbReference type="Gene3D" id="1.10.287.130">
    <property type="match status" value="1"/>
</dbReference>
<dbReference type="SMART" id="SM00388">
    <property type="entry name" value="HisKA"/>
    <property type="match status" value="1"/>
</dbReference>
<dbReference type="Gene3D" id="1.20.58.920">
    <property type="match status" value="1"/>
</dbReference>
<dbReference type="InterPro" id="IPR003594">
    <property type="entry name" value="HATPase_dom"/>
</dbReference>
<evidence type="ECO:0000259" key="21">
    <source>
        <dbReference type="PROSITE" id="PS50110"/>
    </source>
</evidence>
<dbReference type="InterPro" id="IPR004358">
    <property type="entry name" value="Sig_transdc_His_kin-like_C"/>
</dbReference>
<protein>
    <recommendedName>
        <fullName evidence="3">histidine kinase</fullName>
        <ecNumber evidence="3">2.7.13.3</ecNumber>
    </recommendedName>
</protein>
<keyword evidence="10 24" id="KW-0418">Kinase</keyword>
<dbReference type="InterPro" id="IPR005467">
    <property type="entry name" value="His_kinase_dom"/>
</dbReference>
<evidence type="ECO:0000256" key="14">
    <source>
        <dbReference type="ARBA" id="ARBA00023012"/>
    </source>
</evidence>
<dbReference type="OrthoDB" id="6724607at2"/>
<evidence type="ECO:0000313" key="24">
    <source>
        <dbReference type="EMBL" id="RSD29606.1"/>
    </source>
</evidence>
<dbReference type="SUPFAM" id="SSF55874">
    <property type="entry name" value="ATPase domain of HSP90 chaperone/DNA topoisomerase II/histidine kinase"/>
    <property type="match status" value="1"/>
</dbReference>
<keyword evidence="13 19" id="KW-1133">Transmembrane helix</keyword>
<evidence type="ECO:0000313" key="25">
    <source>
        <dbReference type="Proteomes" id="UP000269041"/>
    </source>
</evidence>
<dbReference type="PANTHER" id="PTHR43047:SF78">
    <property type="entry name" value="SENSORY_REGULATORY PROTEIN RPFC"/>
    <property type="match status" value="1"/>
</dbReference>
<keyword evidence="5" id="KW-0997">Cell inner membrane</keyword>
<dbReference type="RefSeq" id="WP_125323161.1">
    <property type="nucleotide sequence ID" value="NZ_AP024890.1"/>
</dbReference>
<dbReference type="Pfam" id="PF02518">
    <property type="entry name" value="HATPase_c"/>
    <property type="match status" value="1"/>
</dbReference>
<evidence type="ECO:0000256" key="19">
    <source>
        <dbReference type="SAM" id="Phobius"/>
    </source>
</evidence>
<feature type="domain" description="HAMP" evidence="22">
    <location>
        <begin position="360"/>
        <end position="412"/>
    </location>
</feature>
<evidence type="ECO:0000256" key="10">
    <source>
        <dbReference type="ARBA" id="ARBA00022777"/>
    </source>
</evidence>
<dbReference type="Gene3D" id="1.20.120.160">
    <property type="entry name" value="HPT domain"/>
    <property type="match status" value="1"/>
</dbReference>
<dbReference type="CDD" id="cd00082">
    <property type="entry name" value="HisKA"/>
    <property type="match status" value="1"/>
</dbReference>
<evidence type="ECO:0000256" key="3">
    <source>
        <dbReference type="ARBA" id="ARBA00012438"/>
    </source>
</evidence>
<feature type="transmembrane region" description="Helical" evidence="19">
    <location>
        <begin position="12"/>
        <end position="34"/>
    </location>
</feature>
<keyword evidence="25" id="KW-1185">Reference proteome</keyword>
<evidence type="ECO:0000256" key="9">
    <source>
        <dbReference type="ARBA" id="ARBA00022741"/>
    </source>
</evidence>
<reference evidence="24 25" key="1">
    <citation type="submission" date="2018-12" db="EMBL/GenBank/DDBJ databases">
        <title>Genomic taxonomy of the Vibrionaceae family.</title>
        <authorList>
            <person name="Gomez-Gil B."/>
            <person name="Enciso-Ibarra K."/>
        </authorList>
    </citation>
    <scope>NUCLEOTIDE SEQUENCE [LARGE SCALE GENOMIC DNA]</scope>
    <source>
        <strain evidence="24 25">CAIM 594</strain>
    </source>
</reference>
<keyword evidence="6 17" id="KW-0597">Phosphoprotein</keyword>
<dbReference type="GO" id="GO:0005886">
    <property type="term" value="C:plasma membrane"/>
    <property type="evidence" value="ECO:0007669"/>
    <property type="project" value="UniProtKB-SubCell"/>
</dbReference>
<keyword evidence="7 24" id="KW-0808">Transferase</keyword>
<gene>
    <name evidence="24" type="primary">torS</name>
    <name evidence="24" type="ORF">EJA03_18205</name>
</gene>
<evidence type="ECO:0000256" key="18">
    <source>
        <dbReference type="SAM" id="Coils"/>
    </source>
</evidence>
<dbReference type="PROSITE" id="PS50894">
    <property type="entry name" value="HPT"/>
    <property type="match status" value="1"/>
</dbReference>
<evidence type="ECO:0000259" key="22">
    <source>
        <dbReference type="PROSITE" id="PS50885"/>
    </source>
</evidence>
<evidence type="ECO:0000259" key="20">
    <source>
        <dbReference type="PROSITE" id="PS50109"/>
    </source>
</evidence>
<dbReference type="PROSITE" id="PS50110">
    <property type="entry name" value="RESPONSE_REGULATORY"/>
    <property type="match status" value="1"/>
</dbReference>
<feature type="modified residue" description="4-aspartylphosphate" evidence="17">
    <location>
        <position position="761"/>
    </location>
</feature>
<comment type="caution">
    <text evidence="24">The sequence shown here is derived from an EMBL/GenBank/DDBJ whole genome shotgun (WGS) entry which is preliminary data.</text>
</comment>
<evidence type="ECO:0000256" key="15">
    <source>
        <dbReference type="ARBA" id="ARBA00023136"/>
    </source>
</evidence>
<keyword evidence="11" id="KW-0378">Hydrolase</keyword>
<dbReference type="InterPro" id="IPR036890">
    <property type="entry name" value="HATPase_C_sf"/>
</dbReference>
<accession>A0A427TZ22</accession>
<dbReference type="NCBIfam" id="TIGR02956">
    <property type="entry name" value="TMAO_torS"/>
    <property type="match status" value="1"/>
</dbReference>
<dbReference type="CDD" id="cd00088">
    <property type="entry name" value="HPT"/>
    <property type="match status" value="1"/>
</dbReference>
<dbReference type="FunFam" id="1.10.287.130:FF:000004">
    <property type="entry name" value="Ethylene receptor 1"/>
    <property type="match status" value="1"/>
</dbReference>
<dbReference type="GO" id="GO:0000155">
    <property type="term" value="F:phosphorelay sensor kinase activity"/>
    <property type="evidence" value="ECO:0007669"/>
    <property type="project" value="InterPro"/>
</dbReference>
<dbReference type="InterPro" id="IPR036097">
    <property type="entry name" value="HisK_dim/P_sf"/>
</dbReference>
<dbReference type="Gene3D" id="3.40.50.2300">
    <property type="match status" value="1"/>
</dbReference>
<dbReference type="CDD" id="cd16172">
    <property type="entry name" value="TorS_sensor_domain"/>
    <property type="match status" value="1"/>
</dbReference>
<dbReference type="GO" id="GO:0016787">
    <property type="term" value="F:hydrolase activity"/>
    <property type="evidence" value="ECO:0007669"/>
    <property type="project" value="UniProtKB-KW"/>
</dbReference>
<feature type="domain" description="Response regulatory" evidence="21">
    <location>
        <begin position="712"/>
        <end position="828"/>
    </location>
</feature>
<dbReference type="InterPro" id="IPR003660">
    <property type="entry name" value="HAMP_dom"/>
</dbReference>
<dbReference type="Pfam" id="PF21689">
    <property type="entry name" value="TorS_sensor_domain"/>
    <property type="match status" value="1"/>
</dbReference>
<dbReference type="FunFam" id="3.30.565.10:FF:000010">
    <property type="entry name" value="Sensor histidine kinase RcsC"/>
    <property type="match status" value="1"/>
</dbReference>
<dbReference type="SMART" id="SM00387">
    <property type="entry name" value="HATPase_c"/>
    <property type="match status" value="1"/>
</dbReference>
<feature type="transmembrane region" description="Helical" evidence="19">
    <location>
        <begin position="337"/>
        <end position="358"/>
    </location>
</feature>